<proteinExistence type="predicted"/>
<dbReference type="AlphaFoldDB" id="W6UQH6"/>
<dbReference type="GeneID" id="36345154"/>
<dbReference type="CTD" id="36345154"/>
<accession>W6UQH6</accession>
<protein>
    <submittedName>
        <fullName evidence="1">Uncharacterized protein</fullName>
    </submittedName>
</protein>
<evidence type="ECO:0000313" key="1">
    <source>
        <dbReference type="EMBL" id="EUB55679.1"/>
    </source>
</evidence>
<reference evidence="1 2" key="1">
    <citation type="journal article" date="2013" name="Nat. Genet.">
        <title>The genome of the hydatid tapeworm Echinococcus granulosus.</title>
        <authorList>
            <person name="Zheng H."/>
            <person name="Zhang W."/>
            <person name="Zhang L."/>
            <person name="Zhang Z."/>
            <person name="Li J."/>
            <person name="Lu G."/>
            <person name="Zhu Y."/>
            <person name="Wang Y."/>
            <person name="Huang Y."/>
            <person name="Liu J."/>
            <person name="Kang H."/>
            <person name="Chen J."/>
            <person name="Wang L."/>
            <person name="Chen A."/>
            <person name="Yu S."/>
            <person name="Gao Z."/>
            <person name="Jin L."/>
            <person name="Gu W."/>
            <person name="Wang Z."/>
            <person name="Zhao L."/>
            <person name="Shi B."/>
            <person name="Wen H."/>
            <person name="Lin R."/>
            <person name="Jones M.K."/>
            <person name="Brejova B."/>
            <person name="Vinar T."/>
            <person name="Zhao G."/>
            <person name="McManus D.P."/>
            <person name="Chen Z."/>
            <person name="Zhou Y."/>
            <person name="Wang S."/>
        </authorList>
    </citation>
    <scope>NUCLEOTIDE SEQUENCE [LARGE SCALE GENOMIC DNA]</scope>
</reference>
<dbReference type="RefSeq" id="XP_024346875.1">
    <property type="nucleotide sequence ID" value="XM_024498688.1"/>
</dbReference>
<dbReference type="KEGG" id="egl:EGR_09439"/>
<comment type="caution">
    <text evidence="1">The sequence shown here is derived from an EMBL/GenBank/DDBJ whole genome shotgun (WGS) entry which is preliminary data.</text>
</comment>
<gene>
    <name evidence="1" type="ORF">EGR_09439</name>
</gene>
<dbReference type="STRING" id="6210.W6UQH6"/>
<name>W6UQH6_ECHGR</name>
<keyword evidence="2" id="KW-1185">Reference proteome</keyword>
<sequence>MGTANQRNRLKSICCRASTRCPHQPILIEWKTGQQEIRNGRCNSPDPPQFLIESNFHGPLISRSQVSIERLLGDEVMQCDHDLNGTCVNHIRDFGEVIMEQEDTICFDHIKARKRDQEKTTQHVNMPSQCYTSTDGRARIMEALQHRIATIQITGVYTWFSSVIPVEEWDDSRECQK</sequence>
<dbReference type="InterPro" id="IPR008984">
    <property type="entry name" value="SMAD_FHA_dom_sf"/>
</dbReference>
<dbReference type="SUPFAM" id="SSF49879">
    <property type="entry name" value="SMAD/FHA domain"/>
    <property type="match status" value="1"/>
</dbReference>
<organism evidence="1 2">
    <name type="scientific">Echinococcus granulosus</name>
    <name type="common">Hydatid tapeworm</name>
    <dbReference type="NCBI Taxonomy" id="6210"/>
    <lineage>
        <taxon>Eukaryota</taxon>
        <taxon>Metazoa</taxon>
        <taxon>Spiralia</taxon>
        <taxon>Lophotrochozoa</taxon>
        <taxon>Platyhelminthes</taxon>
        <taxon>Cestoda</taxon>
        <taxon>Eucestoda</taxon>
        <taxon>Cyclophyllidea</taxon>
        <taxon>Taeniidae</taxon>
        <taxon>Echinococcus</taxon>
        <taxon>Echinococcus granulosus group</taxon>
    </lineage>
</organism>
<evidence type="ECO:0000313" key="2">
    <source>
        <dbReference type="Proteomes" id="UP000019149"/>
    </source>
</evidence>
<dbReference type="EMBL" id="APAU02000148">
    <property type="protein sequence ID" value="EUB55679.1"/>
    <property type="molecule type" value="Genomic_DNA"/>
</dbReference>
<dbReference type="Proteomes" id="UP000019149">
    <property type="component" value="Unassembled WGS sequence"/>
</dbReference>